<evidence type="ECO:0000313" key="1">
    <source>
        <dbReference type="EMBL" id="KAA1399647.1"/>
    </source>
</evidence>
<gene>
    <name evidence="1" type="ORF">ESP70_002480</name>
</gene>
<dbReference type="AlphaFoldDB" id="A0A5M4FHP0"/>
<name>A0A5M4FHP0_9ACTN</name>
<dbReference type="Proteomes" id="UP000380867">
    <property type="component" value="Unassembled WGS sequence"/>
</dbReference>
<protein>
    <submittedName>
        <fullName evidence="1">Uncharacterized protein</fullName>
    </submittedName>
</protein>
<organism evidence="1 2">
    <name type="scientific">Aeromicrobium ginsengisoli</name>
    <dbReference type="NCBI Taxonomy" id="363867"/>
    <lineage>
        <taxon>Bacteria</taxon>
        <taxon>Bacillati</taxon>
        <taxon>Actinomycetota</taxon>
        <taxon>Actinomycetes</taxon>
        <taxon>Propionibacteriales</taxon>
        <taxon>Nocardioidaceae</taxon>
        <taxon>Aeromicrobium</taxon>
    </lineage>
</organism>
<sequence length="320" mass="35388">MSARLIRVKKDKETKEVKETRHALTDIDKFVAVALYDLGYDTEYWILEKTEPKGWAYEGSIRHLAGRVGCSRSALTKALGNLKAVGVILSIEQLVKESAEDAAQSEPHDYRYGRPSGNPHRAAATIRIVLRAPLTDAGDDEGREEPLVPIVYSADGYVTIDQAAFWEHRRHGGPRQDPKRSWQACAALLTILASASFNRDKGHPCFVGTAELAARAGTNVTRFMERLAAVDEILPGLMLKTVTRAPNRSNQYFLPSTYFVRWTKVGAALEQRGFDVQEGKTEAPTFVAGEILLRDLVSQIDNADTAEEAHDARQVVVADV</sequence>
<evidence type="ECO:0000313" key="2">
    <source>
        <dbReference type="Proteomes" id="UP000380867"/>
    </source>
</evidence>
<proteinExistence type="predicted"/>
<dbReference type="EMBL" id="SDPQ02000001">
    <property type="protein sequence ID" value="KAA1399647.1"/>
    <property type="molecule type" value="Genomic_DNA"/>
</dbReference>
<comment type="caution">
    <text evidence="1">The sequence shown here is derived from an EMBL/GenBank/DDBJ whole genome shotgun (WGS) entry which is preliminary data.</text>
</comment>
<accession>A0A5M4FHP0</accession>
<reference evidence="1" key="1">
    <citation type="submission" date="2019-09" db="EMBL/GenBank/DDBJ databases">
        <authorList>
            <person name="Li J."/>
        </authorList>
    </citation>
    <scope>NUCLEOTIDE SEQUENCE [LARGE SCALE GENOMIC DNA]</scope>
    <source>
        <strain evidence="1">JCM 14732</strain>
    </source>
</reference>
<dbReference type="RefSeq" id="WP_149687781.1">
    <property type="nucleotide sequence ID" value="NZ_SDPQ02000001.1"/>
</dbReference>
<keyword evidence="2" id="KW-1185">Reference proteome</keyword>